<dbReference type="RefSeq" id="WP_117864780.1">
    <property type="nucleotide sequence ID" value="NZ_JAJDKQ010000001.1"/>
</dbReference>
<dbReference type="EMBL" id="JAJDKQ010000001">
    <property type="protein sequence ID" value="MCB8560440.1"/>
    <property type="molecule type" value="Genomic_DNA"/>
</dbReference>
<accession>A0AAW4VEC6</accession>
<dbReference type="AlphaFoldDB" id="A0AAW4VEC6"/>
<evidence type="ECO:0008006" key="3">
    <source>
        <dbReference type="Google" id="ProtNLM"/>
    </source>
</evidence>
<dbReference type="Proteomes" id="UP001197827">
    <property type="component" value="Unassembled WGS sequence"/>
</dbReference>
<proteinExistence type="predicted"/>
<comment type="caution">
    <text evidence="1">The sequence shown here is derived from an EMBL/GenBank/DDBJ whole genome shotgun (WGS) entry which is preliminary data.</text>
</comment>
<name>A0AAW4VEC6_9FIRM</name>
<protein>
    <recommendedName>
        <fullName evidence="3">Nucleotidyltransferase</fullName>
    </recommendedName>
</protein>
<evidence type="ECO:0000313" key="2">
    <source>
        <dbReference type="Proteomes" id="UP001197827"/>
    </source>
</evidence>
<organism evidence="1 2">
    <name type="scientific">Faecalibacillus intestinalis</name>
    <dbReference type="NCBI Taxonomy" id="1982626"/>
    <lineage>
        <taxon>Bacteria</taxon>
        <taxon>Bacillati</taxon>
        <taxon>Bacillota</taxon>
        <taxon>Erysipelotrichia</taxon>
        <taxon>Erysipelotrichales</taxon>
        <taxon>Coprobacillaceae</taxon>
        <taxon>Faecalibacillus</taxon>
    </lineage>
</organism>
<sequence>MNHFEYVSKSKYMPVKKELIKIINQVQDELREQFTFDYKFIGSSSRNMITYDPKTNKGYDFDINIDIIPILHDFFPFFPFS</sequence>
<evidence type="ECO:0000313" key="1">
    <source>
        <dbReference type="EMBL" id="MCB8560440.1"/>
    </source>
</evidence>
<reference evidence="1" key="1">
    <citation type="submission" date="2021-10" db="EMBL/GenBank/DDBJ databases">
        <title>Collection of gut derived symbiotic bacterial strains cultured from healthy donors.</title>
        <authorList>
            <person name="Lin H."/>
            <person name="Littmann E."/>
            <person name="Kohout C."/>
            <person name="Pamer E.G."/>
        </authorList>
    </citation>
    <scope>NUCLEOTIDE SEQUENCE</scope>
    <source>
        <strain evidence="1">DFI.5.2</strain>
    </source>
</reference>
<gene>
    <name evidence="1" type="ORF">LJD74_00285</name>
</gene>